<dbReference type="Proteomes" id="UP001138768">
    <property type="component" value="Unassembled WGS sequence"/>
</dbReference>
<keyword evidence="2" id="KW-1185">Reference proteome</keyword>
<reference evidence="1 2" key="1">
    <citation type="journal article" date="2020" name="Microorganisms">
        <title>Osmotic Adaptation and Compatible Solute Biosynthesis of Phototrophic Bacteria as Revealed from Genome Analyses.</title>
        <authorList>
            <person name="Imhoff J.F."/>
            <person name="Rahn T."/>
            <person name="Kunzel S."/>
            <person name="Keller A."/>
            <person name="Neulinger S.C."/>
        </authorList>
    </citation>
    <scope>NUCLEOTIDE SEQUENCE [LARGE SCALE GENOMIC DNA]</scope>
    <source>
        <strain evidence="1 2">DSM 25653</strain>
    </source>
</reference>
<dbReference type="AlphaFoldDB" id="A0A9X1B2K0"/>
<sequence>MVNTVDGKGLAMRANEIHGVGGMKKKALFGSDFSNTANVRTMGSVLKALFAEPSALMPPPTARLKPMNKAMRAVLIPDAEGYNGEQIRLIFAWLQQQNTLRKPGGAHPAVMLFYGQH</sequence>
<protein>
    <submittedName>
        <fullName evidence="1">Uncharacterized protein</fullName>
    </submittedName>
</protein>
<dbReference type="EMBL" id="NRRY01000003">
    <property type="protein sequence ID" value="MBK1617430.1"/>
    <property type="molecule type" value="Genomic_DNA"/>
</dbReference>
<name>A0A9X1B2K0_9GAMM</name>
<proteinExistence type="predicted"/>
<accession>A0A9X1B2K0</accession>
<comment type="caution">
    <text evidence="1">The sequence shown here is derived from an EMBL/GenBank/DDBJ whole genome shotgun (WGS) entry which is preliminary data.</text>
</comment>
<evidence type="ECO:0000313" key="1">
    <source>
        <dbReference type="EMBL" id="MBK1617430.1"/>
    </source>
</evidence>
<organism evidence="1 2">
    <name type="scientific">Lamprobacter modestohalophilus</name>
    <dbReference type="NCBI Taxonomy" id="1064514"/>
    <lineage>
        <taxon>Bacteria</taxon>
        <taxon>Pseudomonadati</taxon>
        <taxon>Pseudomonadota</taxon>
        <taxon>Gammaproteobacteria</taxon>
        <taxon>Chromatiales</taxon>
        <taxon>Chromatiaceae</taxon>
        <taxon>Lamprobacter</taxon>
    </lineage>
</organism>
<gene>
    <name evidence="1" type="ORF">CKO42_02950</name>
</gene>
<evidence type="ECO:0000313" key="2">
    <source>
        <dbReference type="Proteomes" id="UP001138768"/>
    </source>
</evidence>